<dbReference type="Pfam" id="PF00004">
    <property type="entry name" value="AAA"/>
    <property type="match status" value="1"/>
</dbReference>
<dbReference type="Proteomes" id="UP000184432">
    <property type="component" value="Unassembled WGS sequence"/>
</dbReference>
<comment type="similarity">
    <text evidence="1">Belongs to the AAA ATPase family.</text>
</comment>
<evidence type="ECO:0000313" key="6">
    <source>
        <dbReference type="Proteomes" id="UP000184432"/>
    </source>
</evidence>
<dbReference type="GO" id="GO:0016887">
    <property type="term" value="F:ATP hydrolysis activity"/>
    <property type="evidence" value="ECO:0007669"/>
    <property type="project" value="InterPro"/>
</dbReference>
<dbReference type="PANTHER" id="PTHR23073">
    <property type="entry name" value="26S PROTEASOME REGULATORY SUBUNIT"/>
    <property type="match status" value="1"/>
</dbReference>
<dbReference type="InterPro" id="IPR003959">
    <property type="entry name" value="ATPase_AAA_core"/>
</dbReference>
<dbReference type="CDD" id="cd19481">
    <property type="entry name" value="RecA-like_protease"/>
    <property type="match status" value="1"/>
</dbReference>
<dbReference type="SMART" id="SM00382">
    <property type="entry name" value="AAA"/>
    <property type="match status" value="1"/>
</dbReference>
<keyword evidence="3" id="KW-0067">ATP-binding</keyword>
<dbReference type="Gene3D" id="3.40.50.300">
    <property type="entry name" value="P-loop containing nucleotide triphosphate hydrolases"/>
    <property type="match status" value="1"/>
</dbReference>
<evidence type="ECO:0000256" key="3">
    <source>
        <dbReference type="ARBA" id="ARBA00022840"/>
    </source>
</evidence>
<gene>
    <name evidence="5" type="ORF">SAMN04488508_10889</name>
</gene>
<name>A0A1M6IVN0_9FLAO</name>
<evidence type="ECO:0000256" key="2">
    <source>
        <dbReference type="ARBA" id="ARBA00022741"/>
    </source>
</evidence>
<evidence type="ECO:0000256" key="1">
    <source>
        <dbReference type="ARBA" id="ARBA00006914"/>
    </source>
</evidence>
<dbReference type="AlphaFoldDB" id="A0A1M6IVN0"/>
<protein>
    <submittedName>
        <fullName evidence="5">ATPase family associated with various cellular activities (AAA)</fullName>
    </submittedName>
</protein>
<dbReference type="InterPro" id="IPR027417">
    <property type="entry name" value="P-loop_NTPase"/>
</dbReference>
<dbReference type="SUPFAM" id="SSF52540">
    <property type="entry name" value="P-loop containing nucleoside triphosphate hydrolases"/>
    <property type="match status" value="1"/>
</dbReference>
<dbReference type="RefSeq" id="WP_244548175.1">
    <property type="nucleotide sequence ID" value="NZ_FQYP01000008.1"/>
</dbReference>
<feature type="domain" description="AAA+ ATPase" evidence="4">
    <location>
        <begin position="238"/>
        <end position="370"/>
    </location>
</feature>
<dbReference type="InterPro" id="IPR050221">
    <property type="entry name" value="26S_Proteasome_ATPase"/>
</dbReference>
<evidence type="ECO:0000259" key="4">
    <source>
        <dbReference type="SMART" id="SM00382"/>
    </source>
</evidence>
<dbReference type="EMBL" id="FQYP01000008">
    <property type="protein sequence ID" value="SHJ38399.1"/>
    <property type="molecule type" value="Genomic_DNA"/>
</dbReference>
<evidence type="ECO:0000313" key="5">
    <source>
        <dbReference type="EMBL" id="SHJ38399.1"/>
    </source>
</evidence>
<organism evidence="5 6">
    <name type="scientific">Aquimarina spongiae</name>
    <dbReference type="NCBI Taxonomy" id="570521"/>
    <lineage>
        <taxon>Bacteria</taxon>
        <taxon>Pseudomonadati</taxon>
        <taxon>Bacteroidota</taxon>
        <taxon>Flavobacteriia</taxon>
        <taxon>Flavobacteriales</taxon>
        <taxon>Flavobacteriaceae</taxon>
        <taxon>Aquimarina</taxon>
    </lineage>
</organism>
<dbReference type="InterPro" id="IPR003593">
    <property type="entry name" value="AAA+_ATPase"/>
</dbReference>
<dbReference type="STRING" id="570521.SAMN04488508_10889"/>
<keyword evidence="6" id="KW-1185">Reference proteome</keyword>
<proteinExistence type="inferred from homology"/>
<dbReference type="GO" id="GO:0005524">
    <property type="term" value="F:ATP binding"/>
    <property type="evidence" value="ECO:0007669"/>
    <property type="project" value="UniProtKB-KW"/>
</dbReference>
<keyword evidence="2" id="KW-0547">Nucleotide-binding</keyword>
<reference evidence="6" key="1">
    <citation type="submission" date="2016-11" db="EMBL/GenBank/DDBJ databases">
        <authorList>
            <person name="Varghese N."/>
            <person name="Submissions S."/>
        </authorList>
    </citation>
    <scope>NUCLEOTIDE SEQUENCE [LARGE SCALE GENOMIC DNA]</scope>
    <source>
        <strain evidence="6">DSM 22623</strain>
    </source>
</reference>
<accession>A0A1M6IVN0</accession>
<sequence>MSNIVMPDTRYTSEVQSLFLYLEQYIQYRLHIELKKEVMPAPQFQLTGDQSPLSRFIKDNQLSEVDTVLLLLALTPHFTPSLLNTIISSYFPNGNEFVDFGGVKGKFHRGIIPTGETALYILAGNHLEERAALIDYLNTGSGLFREQILYVDDVPKGEPKMSGKLLIDEEFSSFLTTGRIQRPKLSQKFPAKLINTDLVWDDLVLQEKTMQQIQEIEIWLKHNEVLMNDWKMGNKIKPGYRVLFYGSPGTGKTLTASLLGKYTKRDVYRIDLSMVISKYIGETEKNLSSLFDKAANKDWILFFDEADSIFGKRTNVRDAHDKYANQEVSYLLQRIEAHPGLVILASNFKTNIDSAFTRRFQTMIEFQVPGPEERLHLWQRILPEEIGLENTISLEEISRKYAITGANIVNVVQYACLKTIASGKKELQLNYLLEGLKKEYNKEGKTIKINI</sequence>